<evidence type="ECO:0000313" key="2">
    <source>
        <dbReference type="EMBL" id="QDT93163.1"/>
    </source>
</evidence>
<protein>
    <submittedName>
        <fullName evidence="2">Pentapeptide repeats (8 copies)</fullName>
    </submittedName>
</protein>
<evidence type="ECO:0000256" key="1">
    <source>
        <dbReference type="ARBA" id="ARBA00022737"/>
    </source>
</evidence>
<accession>A0A517VJI4</accession>
<dbReference type="PANTHER" id="PTHR47485">
    <property type="entry name" value="THYLAKOID LUMENAL 17.4 KDA PROTEIN, CHLOROPLASTIC"/>
    <property type="match status" value="1"/>
</dbReference>
<dbReference type="EMBL" id="CP036343">
    <property type="protein sequence ID" value="QDT93163.1"/>
    <property type="molecule type" value="Genomic_DNA"/>
</dbReference>
<reference evidence="2 3" key="1">
    <citation type="submission" date="2019-02" db="EMBL/GenBank/DDBJ databases">
        <title>Deep-cultivation of Planctomycetes and their phenomic and genomic characterization uncovers novel biology.</title>
        <authorList>
            <person name="Wiegand S."/>
            <person name="Jogler M."/>
            <person name="Boedeker C."/>
            <person name="Pinto D."/>
            <person name="Vollmers J."/>
            <person name="Rivas-Marin E."/>
            <person name="Kohn T."/>
            <person name="Peeters S.H."/>
            <person name="Heuer A."/>
            <person name="Rast P."/>
            <person name="Oberbeckmann S."/>
            <person name="Bunk B."/>
            <person name="Jeske O."/>
            <person name="Meyerdierks A."/>
            <person name="Storesund J.E."/>
            <person name="Kallscheuer N."/>
            <person name="Luecker S."/>
            <person name="Lage O.M."/>
            <person name="Pohl T."/>
            <person name="Merkel B.J."/>
            <person name="Hornburger P."/>
            <person name="Mueller R.-W."/>
            <person name="Bruemmer F."/>
            <person name="Labrenz M."/>
            <person name="Spormann A.M."/>
            <person name="Op den Camp H."/>
            <person name="Overmann J."/>
            <person name="Amann R."/>
            <person name="Jetten M.S.M."/>
            <person name="Mascher T."/>
            <person name="Medema M.H."/>
            <person name="Devos D.P."/>
            <person name="Kaster A.-K."/>
            <person name="Ovreas L."/>
            <person name="Rohde M."/>
            <person name="Galperin M.Y."/>
            <person name="Jogler C."/>
        </authorList>
    </citation>
    <scope>NUCLEOTIDE SEQUENCE [LARGE SCALE GENOMIC DNA]</scope>
    <source>
        <strain evidence="2 3">Pan161</strain>
    </source>
</reference>
<sequence>MNVDSHLLRLVHHILFREWDPLGVNADEAAAREYSSYIVGILGLLKRGADERKLLLHLIQLQETAMGISPPDPERDRMIAVRLLAAYKIVQRGIRPARSAEELLQRYQKGERVFNGSRIETDDRKILSGCMLDGLVLRNAYVKLSFQGASLRGADFWDAELKESDFSNADLRGAQFHGSVLGFTSFQDARLEGAQFNEACYHLRMLKTDEFPDS</sequence>
<proteinExistence type="predicted"/>
<keyword evidence="1" id="KW-0677">Repeat</keyword>
<dbReference type="InterPro" id="IPR001646">
    <property type="entry name" value="5peptide_repeat"/>
</dbReference>
<dbReference type="RefSeq" id="WP_145231158.1">
    <property type="nucleotide sequence ID" value="NZ_CP036343.1"/>
</dbReference>
<gene>
    <name evidence="2" type="ORF">Pan161_48380</name>
</gene>
<dbReference type="Proteomes" id="UP000316855">
    <property type="component" value="Chromosome"/>
</dbReference>
<dbReference type="PANTHER" id="PTHR47485:SF1">
    <property type="entry name" value="THYLAKOID LUMENAL 17.4 KDA PROTEIN, CHLOROPLASTIC"/>
    <property type="match status" value="1"/>
</dbReference>
<evidence type="ECO:0000313" key="3">
    <source>
        <dbReference type="Proteomes" id="UP000316855"/>
    </source>
</evidence>
<dbReference type="AlphaFoldDB" id="A0A517VJI4"/>
<dbReference type="KEGG" id="gax:Pan161_48380"/>
<dbReference type="OrthoDB" id="287764at2"/>
<keyword evidence="3" id="KW-1185">Reference proteome</keyword>
<name>A0A517VJI4_9PLAN</name>
<dbReference type="Pfam" id="PF00805">
    <property type="entry name" value="Pentapeptide"/>
    <property type="match status" value="1"/>
</dbReference>
<dbReference type="SUPFAM" id="SSF141571">
    <property type="entry name" value="Pentapeptide repeat-like"/>
    <property type="match status" value="1"/>
</dbReference>
<organism evidence="2 3">
    <name type="scientific">Gimesia algae</name>
    <dbReference type="NCBI Taxonomy" id="2527971"/>
    <lineage>
        <taxon>Bacteria</taxon>
        <taxon>Pseudomonadati</taxon>
        <taxon>Planctomycetota</taxon>
        <taxon>Planctomycetia</taxon>
        <taxon>Planctomycetales</taxon>
        <taxon>Planctomycetaceae</taxon>
        <taxon>Gimesia</taxon>
    </lineage>
</organism>
<dbReference type="Gene3D" id="2.160.20.80">
    <property type="entry name" value="E3 ubiquitin-protein ligase SopA"/>
    <property type="match status" value="1"/>
</dbReference>